<feature type="non-terminal residue" evidence="1">
    <location>
        <position position="168"/>
    </location>
</feature>
<reference evidence="1" key="1">
    <citation type="submission" date="2020-05" db="EMBL/GenBank/DDBJ databases">
        <authorList>
            <person name="Chiriac C."/>
            <person name="Salcher M."/>
            <person name="Ghai R."/>
            <person name="Kavagutti S V."/>
        </authorList>
    </citation>
    <scope>NUCLEOTIDE SEQUENCE</scope>
</reference>
<gene>
    <name evidence="1" type="ORF">UFOVP380_57</name>
</gene>
<protein>
    <submittedName>
        <fullName evidence="1">Uncharacterized protein</fullName>
    </submittedName>
</protein>
<dbReference type="EMBL" id="LR798317">
    <property type="protein sequence ID" value="CAB5223435.1"/>
    <property type="molecule type" value="Genomic_DNA"/>
</dbReference>
<accession>A0A6J7X2T5</accession>
<organism evidence="1">
    <name type="scientific">uncultured Caudovirales phage</name>
    <dbReference type="NCBI Taxonomy" id="2100421"/>
    <lineage>
        <taxon>Viruses</taxon>
        <taxon>Duplodnaviria</taxon>
        <taxon>Heunggongvirae</taxon>
        <taxon>Uroviricota</taxon>
        <taxon>Caudoviricetes</taxon>
        <taxon>Peduoviridae</taxon>
        <taxon>Maltschvirus</taxon>
        <taxon>Maltschvirus maltsch</taxon>
    </lineage>
</organism>
<dbReference type="NCBIfam" id="NF046043">
    <property type="entry name" value="rep_init_NGO0469"/>
    <property type="match status" value="1"/>
</dbReference>
<proteinExistence type="predicted"/>
<evidence type="ECO:0000313" key="1">
    <source>
        <dbReference type="EMBL" id="CAB5223435.1"/>
    </source>
</evidence>
<name>A0A6J7X2T5_9CAUD</name>
<dbReference type="InterPro" id="IPR059222">
    <property type="entry name" value="NGO0469-like"/>
</dbReference>
<sequence>MTLIASETQSLGTDFKCPAGTHIAICFGVVDLGHQFVYDEKEQSKKSSTATKQEVLLHWVVSASDEKGAEKTYYVNKRYTLSLHEKASLRQSLDAWRGRPFTSEELAGFDLLNILGKPCILTVGESKDGKWAKVTNVTAMMKGVPAPQLPEGCQLYHFDYSELDVSAK</sequence>